<feature type="binding site" evidence="1">
    <location>
        <position position="184"/>
    </location>
    <ligand>
        <name>Zn(2+)</name>
        <dbReference type="ChEBI" id="CHEBI:29105"/>
    </ligand>
</feature>
<protein>
    <submittedName>
        <fullName evidence="5">MOB kinase activator-like 2</fullName>
    </submittedName>
</protein>
<feature type="region of interest" description="Disordered" evidence="2">
    <location>
        <begin position="195"/>
        <end position="242"/>
    </location>
</feature>
<evidence type="ECO:0000256" key="2">
    <source>
        <dbReference type="SAM" id="MobiDB-lite"/>
    </source>
</evidence>
<dbReference type="InterPro" id="IPR036703">
    <property type="entry name" value="MOB_kinase_act_sf"/>
</dbReference>
<feature type="compositionally biased region" description="Polar residues" evidence="2">
    <location>
        <begin position="77"/>
        <end position="93"/>
    </location>
</feature>
<dbReference type="AlphaFoldDB" id="A0A183TBE7"/>
<feature type="compositionally biased region" description="Low complexity" evidence="2">
    <location>
        <begin position="17"/>
        <end position="26"/>
    </location>
</feature>
<dbReference type="WBParaSite" id="SSLN_0001431801-mRNA-1">
    <property type="protein sequence ID" value="SSLN_0001431801-mRNA-1"/>
    <property type="gene ID" value="SSLN_0001431801"/>
</dbReference>
<keyword evidence="1" id="KW-0862">Zinc</keyword>
<evidence type="ECO:0000313" key="3">
    <source>
        <dbReference type="EMBL" id="VDM00181.1"/>
    </source>
</evidence>
<keyword evidence="1" id="KW-0479">Metal-binding</keyword>
<evidence type="ECO:0000313" key="5">
    <source>
        <dbReference type="WBParaSite" id="SSLN_0001431801-mRNA-1"/>
    </source>
</evidence>
<dbReference type="PANTHER" id="PTHR22599">
    <property type="entry name" value="MPS ONE BINDER KINASE ACTIVATOR-LIKE MOB"/>
    <property type="match status" value="1"/>
</dbReference>
<gene>
    <name evidence="3" type="ORF">SSLN_LOCUS13795</name>
</gene>
<reference evidence="3 4" key="2">
    <citation type="submission" date="2018-11" db="EMBL/GenBank/DDBJ databases">
        <authorList>
            <consortium name="Pathogen Informatics"/>
        </authorList>
    </citation>
    <scope>NUCLEOTIDE SEQUENCE [LARGE SCALE GENOMIC DNA]</scope>
    <source>
        <strain evidence="3 4">NST_G2</strain>
    </source>
</reference>
<name>A0A183TBE7_SCHSO</name>
<feature type="compositionally biased region" description="Polar residues" evidence="2">
    <location>
        <begin position="43"/>
        <end position="57"/>
    </location>
</feature>
<feature type="binding site" evidence="1">
    <location>
        <position position="296"/>
    </location>
    <ligand>
        <name>Zn(2+)</name>
        <dbReference type="ChEBI" id="CHEBI:29105"/>
    </ligand>
</feature>
<dbReference type="SUPFAM" id="SSF101152">
    <property type="entry name" value="Mob1/phocein"/>
    <property type="match status" value="2"/>
</dbReference>
<dbReference type="InterPro" id="IPR005301">
    <property type="entry name" value="MOB_kinase_act_fam"/>
</dbReference>
<dbReference type="SMART" id="SM01388">
    <property type="entry name" value="Mob1_phocein"/>
    <property type="match status" value="1"/>
</dbReference>
<organism evidence="5">
    <name type="scientific">Schistocephalus solidus</name>
    <name type="common">Tapeworm</name>
    <dbReference type="NCBI Taxonomy" id="70667"/>
    <lineage>
        <taxon>Eukaryota</taxon>
        <taxon>Metazoa</taxon>
        <taxon>Spiralia</taxon>
        <taxon>Lophotrochozoa</taxon>
        <taxon>Platyhelminthes</taxon>
        <taxon>Cestoda</taxon>
        <taxon>Eucestoda</taxon>
        <taxon>Diphyllobothriidea</taxon>
        <taxon>Diphyllobothriidae</taxon>
        <taxon>Schistocephalus</taxon>
    </lineage>
</organism>
<proteinExistence type="predicted"/>
<reference evidence="5" key="1">
    <citation type="submission" date="2016-06" db="UniProtKB">
        <authorList>
            <consortium name="WormBaseParasite"/>
        </authorList>
    </citation>
    <scope>IDENTIFICATION</scope>
</reference>
<dbReference type="EMBL" id="UYSU01038382">
    <property type="protein sequence ID" value="VDM00181.1"/>
    <property type="molecule type" value="Genomic_DNA"/>
</dbReference>
<keyword evidence="4" id="KW-1185">Reference proteome</keyword>
<dbReference type="Gene3D" id="1.20.140.30">
    <property type="entry name" value="MOB kinase activator"/>
    <property type="match status" value="1"/>
</dbReference>
<feature type="region of interest" description="Disordered" evidence="2">
    <location>
        <begin position="43"/>
        <end position="110"/>
    </location>
</feature>
<sequence length="385" mass="41144">MEWLMGKARGVSRGLMSTTPTTNSPSEPVPPVSAALLQTVCRSNSPISDPTANSASGEATDMKSPLSGHRPPLPVPVTTSNATGVAKPSSVSASPLLDGSSVPRAPTTDLSLSEAASHHQKPFLRPCYLKQQLPLLTNKSKVATDFPALVEPLPTLDVNEWIAAHTIGLFENLSTIFDAIYELCTCDSLHASSWSDNENEEHQQVVGGIAEDSPPSDSNQSPPPPATITAKKSARGRAFKKPPQTARQAIIVALSECNDIIQSSRVFPIKKGQPFPSDLPSESAKICKKLLFCLSHLYMSHFRHLEQLDLIAHMNTLAKHFFAFTTRFNLIEDCDLGPLNGFHHTLLACPAPILNQKGSSIAAGNTVASTITTTSGETLLSSVPS</sequence>
<feature type="region of interest" description="Disordered" evidence="2">
    <location>
        <begin position="1"/>
        <end position="31"/>
    </location>
</feature>
<evidence type="ECO:0000313" key="4">
    <source>
        <dbReference type="Proteomes" id="UP000275846"/>
    </source>
</evidence>
<dbReference type="OrthoDB" id="8170117at2759"/>
<evidence type="ECO:0000256" key="1">
    <source>
        <dbReference type="PIRSR" id="PIRSR605301-1"/>
    </source>
</evidence>
<dbReference type="Proteomes" id="UP000275846">
    <property type="component" value="Unassembled WGS sequence"/>
</dbReference>
<feature type="binding site" evidence="1">
    <location>
        <position position="301"/>
    </location>
    <ligand>
        <name>Zn(2+)</name>
        <dbReference type="ChEBI" id="CHEBI:29105"/>
    </ligand>
</feature>
<dbReference type="STRING" id="70667.A0A183TBE7"/>
<dbReference type="Pfam" id="PF03637">
    <property type="entry name" value="Mob1_phocein"/>
    <property type="match status" value="1"/>
</dbReference>
<accession>A0A183TBE7</accession>